<evidence type="ECO:0000256" key="5">
    <source>
        <dbReference type="NCBIfam" id="TIGR00020"/>
    </source>
</evidence>
<dbReference type="SUPFAM" id="SSF75620">
    <property type="entry name" value="Release factor"/>
    <property type="match status" value="1"/>
</dbReference>
<dbReference type="GO" id="GO:0016149">
    <property type="term" value="F:translation release factor activity, codon specific"/>
    <property type="evidence" value="ECO:0007669"/>
    <property type="project" value="UniProtKB-UniRule"/>
</dbReference>
<evidence type="ECO:0000256" key="2">
    <source>
        <dbReference type="ARBA" id="ARBA00022481"/>
    </source>
</evidence>
<evidence type="ECO:0000256" key="4">
    <source>
        <dbReference type="HAMAP-Rule" id="MF_00094"/>
    </source>
</evidence>
<evidence type="ECO:0000313" key="9">
    <source>
        <dbReference type="Proteomes" id="UP000178747"/>
    </source>
</evidence>
<keyword evidence="6" id="KW-0175">Coiled coil</keyword>
<accession>A0A1G1Y4W2</accession>
<dbReference type="InterPro" id="IPR000352">
    <property type="entry name" value="Pep_chain_release_fac_I"/>
</dbReference>
<evidence type="ECO:0000313" key="8">
    <source>
        <dbReference type="EMBL" id="OGY47291.1"/>
    </source>
</evidence>
<evidence type="ECO:0000256" key="1">
    <source>
        <dbReference type="ARBA" id="ARBA00010835"/>
    </source>
</evidence>
<comment type="subcellular location">
    <subcellularLocation>
        <location evidence="4">Cytoplasm</location>
    </subcellularLocation>
</comment>
<dbReference type="EMBL" id="MHIH01000039">
    <property type="protein sequence ID" value="OGY47291.1"/>
    <property type="molecule type" value="Genomic_DNA"/>
</dbReference>
<dbReference type="HAMAP" id="MF_00094">
    <property type="entry name" value="Rel_fac_2"/>
    <property type="match status" value="1"/>
</dbReference>
<comment type="PTM">
    <text evidence="4">Methylated by PrmC. Methylation increases the termination efficiency of RF2.</text>
</comment>
<dbReference type="GO" id="GO:0005737">
    <property type="term" value="C:cytoplasm"/>
    <property type="evidence" value="ECO:0007669"/>
    <property type="project" value="UniProtKB-SubCell"/>
</dbReference>
<dbReference type="Gene3D" id="3.30.160.20">
    <property type="match status" value="1"/>
</dbReference>
<gene>
    <name evidence="4" type="primary">prfB</name>
    <name evidence="8" type="ORF">A3J62_02595</name>
</gene>
<dbReference type="Pfam" id="PF00472">
    <property type="entry name" value="RF-1"/>
    <property type="match status" value="1"/>
</dbReference>
<keyword evidence="2 4" id="KW-0488">Methylation</keyword>
<dbReference type="Gene3D" id="1.20.58.410">
    <property type="entry name" value="Release factor"/>
    <property type="match status" value="1"/>
</dbReference>
<dbReference type="PROSITE" id="PS00745">
    <property type="entry name" value="RF_PROK_I"/>
    <property type="match status" value="1"/>
</dbReference>
<dbReference type="SMART" id="SM00937">
    <property type="entry name" value="PCRF"/>
    <property type="match status" value="1"/>
</dbReference>
<dbReference type="Pfam" id="PF03462">
    <property type="entry name" value="PCRF"/>
    <property type="match status" value="1"/>
</dbReference>
<evidence type="ECO:0000256" key="3">
    <source>
        <dbReference type="ARBA" id="ARBA00022917"/>
    </source>
</evidence>
<feature type="coiled-coil region" evidence="6">
    <location>
        <begin position="13"/>
        <end position="40"/>
    </location>
</feature>
<dbReference type="Gene3D" id="3.30.70.1660">
    <property type="match status" value="1"/>
</dbReference>
<comment type="caution">
    <text evidence="8">The sequence shown here is derived from an EMBL/GenBank/DDBJ whole genome shotgun (WGS) entry which is preliminary data.</text>
</comment>
<proteinExistence type="inferred from homology"/>
<dbReference type="InterPro" id="IPR045853">
    <property type="entry name" value="Pep_chain_release_fac_I_sf"/>
</dbReference>
<keyword evidence="3 4" id="KW-0648">Protein biosynthesis</keyword>
<dbReference type="InterPro" id="IPR004374">
    <property type="entry name" value="PrfB"/>
</dbReference>
<dbReference type="AlphaFoldDB" id="A0A1G1Y4W2"/>
<evidence type="ECO:0000259" key="7">
    <source>
        <dbReference type="PROSITE" id="PS00745"/>
    </source>
</evidence>
<dbReference type="PANTHER" id="PTHR43116:SF3">
    <property type="entry name" value="CLASS I PEPTIDE CHAIN RELEASE FACTOR"/>
    <property type="match status" value="1"/>
</dbReference>
<sequence length="333" mass="38044">MNQPDFWQDQSKAKEVSQKFENLQAEISQWEKITQEVKDLLDLAKTAAKESDDSISSEIDKDFKKLEKKFEKLEFLVLFSGPYDKNNTILSIHAGTGGVEAQDWAEMLMRMYLRFCESKNFATRIIDKSQGQEAGIKSVSIEVTGRYAYGNLKSEAGVHRLVRISPFDAEKMRHTSFALVEVIPELEKEQELKVEDKDLKIETMRASGHGGQGVNTTDSAVRITHLPTGVTVKCQNERSQLQNRQMALKILQAKLAQILEDKQAKDLAEIRGEVLSAEWGNQIRSYVLQPYKMVKDHRTKFETNDPQAILDGELDEFIESYLRYMSKRVSKLS</sequence>
<dbReference type="InterPro" id="IPR005139">
    <property type="entry name" value="PCRF"/>
</dbReference>
<dbReference type="FunFam" id="3.30.160.20:FF:000004">
    <property type="entry name" value="Peptide chain release factor 1"/>
    <property type="match status" value="1"/>
</dbReference>
<dbReference type="NCBIfam" id="TIGR00020">
    <property type="entry name" value="prfB"/>
    <property type="match status" value="1"/>
</dbReference>
<dbReference type="Proteomes" id="UP000178747">
    <property type="component" value="Unassembled WGS sequence"/>
</dbReference>
<comment type="function">
    <text evidence="4">Peptide chain release factor 2 directs the termination of translation in response to the peptide chain termination codons UGA and UAA.</text>
</comment>
<reference evidence="8 9" key="1">
    <citation type="journal article" date="2016" name="Nat. Commun.">
        <title>Thousands of microbial genomes shed light on interconnected biogeochemical processes in an aquifer system.</title>
        <authorList>
            <person name="Anantharaman K."/>
            <person name="Brown C.T."/>
            <person name="Hug L.A."/>
            <person name="Sharon I."/>
            <person name="Castelle C.J."/>
            <person name="Probst A.J."/>
            <person name="Thomas B.C."/>
            <person name="Singh A."/>
            <person name="Wilkins M.J."/>
            <person name="Karaoz U."/>
            <person name="Brodie E.L."/>
            <person name="Williams K.H."/>
            <person name="Hubbard S.S."/>
            <person name="Banfield J.F."/>
        </authorList>
    </citation>
    <scope>NUCLEOTIDE SEQUENCE [LARGE SCALE GENOMIC DNA]</scope>
</reference>
<feature type="domain" description="Prokaryotic-type class I peptide chain release factors" evidence="7">
    <location>
        <begin position="205"/>
        <end position="221"/>
    </location>
</feature>
<comment type="similarity">
    <text evidence="1 4">Belongs to the prokaryotic/mitochondrial release factor family.</text>
</comment>
<protein>
    <recommendedName>
        <fullName evidence="4 5">Peptide chain release factor 2</fullName>
        <shortName evidence="4">RF-2</shortName>
    </recommendedName>
</protein>
<evidence type="ECO:0000256" key="6">
    <source>
        <dbReference type="SAM" id="Coils"/>
    </source>
</evidence>
<feature type="modified residue" description="N5-methylglutamine" evidence="4">
    <location>
        <position position="212"/>
    </location>
</feature>
<keyword evidence="4" id="KW-0963">Cytoplasm</keyword>
<dbReference type="PANTHER" id="PTHR43116">
    <property type="entry name" value="PEPTIDE CHAIN RELEASE FACTOR 2"/>
    <property type="match status" value="1"/>
</dbReference>
<name>A0A1G1Y4W2_9BACT</name>
<organism evidence="8 9">
    <name type="scientific">Candidatus Buchananbacteria bacterium RIFCSPHIGHO2_02_FULL_38_8</name>
    <dbReference type="NCBI Taxonomy" id="1797538"/>
    <lineage>
        <taxon>Bacteria</taxon>
        <taxon>Candidatus Buchananiibacteriota</taxon>
    </lineage>
</organism>